<feature type="compositionally biased region" description="Polar residues" evidence="1">
    <location>
        <begin position="233"/>
        <end position="242"/>
    </location>
</feature>
<feature type="region of interest" description="Disordered" evidence="1">
    <location>
        <begin position="220"/>
        <end position="242"/>
    </location>
</feature>
<feature type="compositionally biased region" description="Low complexity" evidence="1">
    <location>
        <begin position="81"/>
        <end position="102"/>
    </location>
</feature>
<keyword evidence="3" id="KW-1185">Reference proteome</keyword>
<sequence length="290" mass="31867">MPSEHSRSSSSSSVTSPIPTINIKYAPPQRKEEGIKVPQEIKNSRDRSSSRTKSPSRSKNDKKGKLSPTRSKSPSGDRQRNNSGTGSRSRSPTPRSKSPSPKQDSSRSRSPLGRNHNRNNSDNLSKPSSQDARLSPSSHPWIASSSNDRNSSKISNRLSLPPNFNEMDFSNIVRENNERWARLKLGSDTRDSRGGIMGSFTKSGTLGGAPILRPNLSGDSFSSFSGTEKMKRSPSSTGKTSFNSPLLVPGGFPLIRARSHNSAMDTPRLPMEILKEKLHPLQHAWYVFIS</sequence>
<feature type="region of interest" description="Disordered" evidence="1">
    <location>
        <begin position="1"/>
        <end position="162"/>
    </location>
</feature>
<feature type="compositionally biased region" description="Polar residues" evidence="1">
    <location>
        <begin position="118"/>
        <end position="132"/>
    </location>
</feature>
<dbReference type="Proteomes" id="UP000789739">
    <property type="component" value="Unassembled WGS sequence"/>
</dbReference>
<organism evidence="2 3">
    <name type="scientific">Paraglomus brasilianum</name>
    <dbReference type="NCBI Taxonomy" id="144538"/>
    <lineage>
        <taxon>Eukaryota</taxon>
        <taxon>Fungi</taxon>
        <taxon>Fungi incertae sedis</taxon>
        <taxon>Mucoromycota</taxon>
        <taxon>Glomeromycotina</taxon>
        <taxon>Glomeromycetes</taxon>
        <taxon>Paraglomerales</taxon>
        <taxon>Paraglomeraceae</taxon>
        <taxon>Paraglomus</taxon>
    </lineage>
</organism>
<dbReference type="EMBL" id="CAJVPI010001475">
    <property type="protein sequence ID" value="CAG8614579.1"/>
    <property type="molecule type" value="Genomic_DNA"/>
</dbReference>
<comment type="caution">
    <text evidence="2">The sequence shown here is derived from an EMBL/GenBank/DDBJ whole genome shotgun (WGS) entry which is preliminary data.</text>
</comment>
<evidence type="ECO:0000313" key="2">
    <source>
        <dbReference type="EMBL" id="CAG8614579.1"/>
    </source>
</evidence>
<name>A0A9N9CWG5_9GLOM</name>
<protein>
    <submittedName>
        <fullName evidence="2">8426_t:CDS:1</fullName>
    </submittedName>
</protein>
<evidence type="ECO:0000256" key="1">
    <source>
        <dbReference type="SAM" id="MobiDB-lite"/>
    </source>
</evidence>
<gene>
    <name evidence="2" type="ORF">PBRASI_LOCUS8360</name>
</gene>
<evidence type="ECO:0000313" key="3">
    <source>
        <dbReference type="Proteomes" id="UP000789739"/>
    </source>
</evidence>
<dbReference type="AlphaFoldDB" id="A0A9N9CWG5"/>
<proteinExistence type="predicted"/>
<feature type="compositionally biased region" description="Low complexity" evidence="1">
    <location>
        <begin position="135"/>
        <end position="156"/>
    </location>
</feature>
<dbReference type="OrthoDB" id="590761at2759"/>
<accession>A0A9N9CWG5</accession>
<reference evidence="2" key="1">
    <citation type="submission" date="2021-06" db="EMBL/GenBank/DDBJ databases">
        <authorList>
            <person name="Kallberg Y."/>
            <person name="Tangrot J."/>
            <person name="Rosling A."/>
        </authorList>
    </citation>
    <scope>NUCLEOTIDE SEQUENCE</scope>
    <source>
        <strain evidence="2">BR232B</strain>
    </source>
</reference>